<name>A0ABS9KCX1_9BACT</name>
<evidence type="ECO:0000256" key="1">
    <source>
        <dbReference type="SAM" id="Phobius"/>
    </source>
</evidence>
<keyword evidence="1" id="KW-0812">Transmembrane</keyword>
<feature type="domain" description="DUF2207" evidence="2">
    <location>
        <begin position="28"/>
        <end position="208"/>
    </location>
</feature>
<dbReference type="Proteomes" id="UP001165366">
    <property type="component" value="Unassembled WGS sequence"/>
</dbReference>
<feature type="transmembrane region" description="Helical" evidence="1">
    <location>
        <begin position="426"/>
        <end position="445"/>
    </location>
</feature>
<proteinExistence type="predicted"/>
<dbReference type="RefSeq" id="WP_237853543.1">
    <property type="nucleotide sequence ID" value="NZ_JAKLWS010000009.1"/>
</dbReference>
<dbReference type="InterPro" id="IPR048389">
    <property type="entry name" value="YciQ-like_C"/>
</dbReference>
<comment type="caution">
    <text evidence="4">The sequence shown here is derived from an EMBL/GenBank/DDBJ whole genome shotgun (WGS) entry which is preliminary data.</text>
</comment>
<protein>
    <submittedName>
        <fullName evidence="4">DUF2207 domain-containing protein</fullName>
    </submittedName>
</protein>
<feature type="transmembrane region" description="Helical" evidence="1">
    <location>
        <begin position="258"/>
        <end position="274"/>
    </location>
</feature>
<dbReference type="Pfam" id="PF09972">
    <property type="entry name" value="DUF2207"/>
    <property type="match status" value="1"/>
</dbReference>
<dbReference type="EMBL" id="JAKLWS010000009">
    <property type="protein sequence ID" value="MCG2588702.1"/>
    <property type="molecule type" value="Genomic_DNA"/>
</dbReference>
<dbReference type="InterPro" id="IPR018702">
    <property type="entry name" value="DUF2207"/>
</dbReference>
<evidence type="ECO:0000313" key="5">
    <source>
        <dbReference type="Proteomes" id="UP001165366"/>
    </source>
</evidence>
<feature type="domain" description="Predicted membrane protein YciQ-like C-terminal" evidence="3">
    <location>
        <begin position="294"/>
        <end position="520"/>
    </location>
</feature>
<evidence type="ECO:0000259" key="2">
    <source>
        <dbReference type="Pfam" id="PF09972"/>
    </source>
</evidence>
<accession>A0ABS9KCX1</accession>
<keyword evidence="1" id="KW-0472">Membrane</keyword>
<feature type="transmembrane region" description="Helical" evidence="1">
    <location>
        <begin position="451"/>
        <end position="469"/>
    </location>
</feature>
<reference evidence="4" key="2">
    <citation type="submission" date="2024-05" db="EMBL/GenBank/DDBJ databases">
        <title>Rhodohalobacter halophilus gen. nov., sp. nov., a moderately halophilic member of the family Balneolaceae.</title>
        <authorList>
            <person name="Xia J."/>
        </authorList>
    </citation>
    <scope>NUCLEOTIDE SEQUENCE</scope>
    <source>
        <strain evidence="4">WB101</strain>
    </source>
</reference>
<evidence type="ECO:0000259" key="3">
    <source>
        <dbReference type="Pfam" id="PF20990"/>
    </source>
</evidence>
<dbReference type="Pfam" id="PF20990">
    <property type="entry name" value="DUF2207_C"/>
    <property type="match status" value="1"/>
</dbReference>
<keyword evidence="1" id="KW-1133">Transmembrane helix</keyword>
<evidence type="ECO:0000313" key="4">
    <source>
        <dbReference type="EMBL" id="MCG2588702.1"/>
    </source>
</evidence>
<organism evidence="4 5">
    <name type="scientific">Rhodohalobacter sulfatireducens</name>
    <dbReference type="NCBI Taxonomy" id="2911366"/>
    <lineage>
        <taxon>Bacteria</taxon>
        <taxon>Pseudomonadati</taxon>
        <taxon>Balneolota</taxon>
        <taxon>Balneolia</taxon>
        <taxon>Balneolales</taxon>
        <taxon>Balneolaceae</taxon>
        <taxon>Rhodohalobacter</taxon>
    </lineage>
</organism>
<sequence length="589" mass="66579">MMKKLLGTILFTFLIVNLSYSQDKEYQIPDIRVDVEILENGIVRISEQRTYQFQGSFSWADYRLPKSGYAEIMNIQVSDQDNSFINENSEEVGTFSVSESDNSVIITWHYNASDTIRTFTINYELTDAISVGPNWTEFFWNYIASGREKPTENLDVQIRLPQNISPDSLYAWTRTESTQIQSNQSTGRFSISADNLSTNQSLEVRSVFPTQVFDEGSISITDPDLTLEWIQNDEQAYIAEQQRIEERNEYYQSITPEVTILICTVSIAVFLLLYRRFGKRYQTGTISDRETVMIPDSTPPAIIGPLFGTGTPSGNHLAATIFDLARRGWFTIHEEKKEKEGFFSQEKTYFRIKKSEPQPETSVPLWEQMIVDHINQQIDRGVNRFDKLFKDGDDFKMSEWFSDWKEEVKKVYDEKNWQDQKSMRGVVINFIIQFLLVVLLFILMINGSTEIALIGLIFTSLMSVASLAIKRRTRQGEETYKRWKAYRDGLKNADKRTIRMEMMDRHFVYAIALSLSGNKIENLVQQSDGSDGVIFTWIILMAGSDHTPATVATTVSTLAASGTSTFSAASGGVGATAGTAGGGASGGAG</sequence>
<reference evidence="4" key="1">
    <citation type="submission" date="2022-01" db="EMBL/GenBank/DDBJ databases">
        <authorList>
            <person name="Wang Y."/>
        </authorList>
    </citation>
    <scope>NUCLEOTIDE SEQUENCE</scope>
    <source>
        <strain evidence="4">WB101</strain>
    </source>
</reference>
<keyword evidence="5" id="KW-1185">Reference proteome</keyword>
<gene>
    <name evidence="4" type="ORF">L6773_09005</name>
</gene>